<dbReference type="EMBL" id="JALLPB020000072">
    <property type="protein sequence ID" value="KAL3822168.1"/>
    <property type="molecule type" value="Genomic_DNA"/>
</dbReference>
<dbReference type="InterPro" id="IPR009057">
    <property type="entry name" value="Homeodomain-like_sf"/>
</dbReference>
<evidence type="ECO:0000259" key="2">
    <source>
        <dbReference type="PROSITE" id="PS50090"/>
    </source>
</evidence>
<accession>A0ABD3SCP8</accession>
<dbReference type="AlphaFoldDB" id="A0ABD3SCP8"/>
<dbReference type="SMART" id="SM00717">
    <property type="entry name" value="SANT"/>
    <property type="match status" value="2"/>
</dbReference>
<proteinExistence type="predicted"/>
<dbReference type="InterPro" id="IPR001005">
    <property type="entry name" value="SANT/Myb"/>
</dbReference>
<feature type="compositionally biased region" description="Basic residues" evidence="1">
    <location>
        <begin position="123"/>
        <end position="138"/>
    </location>
</feature>
<dbReference type="Pfam" id="PF13921">
    <property type="entry name" value="Myb_DNA-bind_6"/>
    <property type="match status" value="1"/>
</dbReference>
<dbReference type="Proteomes" id="UP001530377">
    <property type="component" value="Unassembled WGS sequence"/>
</dbReference>
<dbReference type="SUPFAM" id="SSF46689">
    <property type="entry name" value="Homeodomain-like"/>
    <property type="match status" value="2"/>
</dbReference>
<keyword evidence="5" id="KW-1185">Reference proteome</keyword>
<gene>
    <name evidence="4" type="ORF">ACHAXA_008184</name>
</gene>
<dbReference type="PANTHER" id="PTHR45614">
    <property type="entry name" value="MYB PROTEIN-RELATED"/>
    <property type="match status" value="1"/>
</dbReference>
<evidence type="ECO:0000256" key="1">
    <source>
        <dbReference type="SAM" id="MobiDB-lite"/>
    </source>
</evidence>
<dbReference type="PANTHER" id="PTHR45614:SF274">
    <property type="entry name" value="MYB-LIKE DNA-BINDING PROTEIN"/>
    <property type="match status" value="1"/>
</dbReference>
<name>A0ABD3SCP8_9STRA</name>
<organism evidence="4 5">
    <name type="scientific">Cyclostephanos tholiformis</name>
    <dbReference type="NCBI Taxonomy" id="382380"/>
    <lineage>
        <taxon>Eukaryota</taxon>
        <taxon>Sar</taxon>
        <taxon>Stramenopiles</taxon>
        <taxon>Ochrophyta</taxon>
        <taxon>Bacillariophyta</taxon>
        <taxon>Coscinodiscophyceae</taxon>
        <taxon>Thalassiosirophycidae</taxon>
        <taxon>Stephanodiscales</taxon>
        <taxon>Stephanodiscaceae</taxon>
        <taxon>Cyclostephanos</taxon>
    </lineage>
</organism>
<sequence>MIDDLTSDVVITTTHKKTRWSAEEDRKLVQLVENASAYEKRSGAGRRSFTRLNWSELSRQMKDRSAKQCRERYINSLKPDVKKGQWTAEEDANIIRMQSMFGNQWSKIASLIPGRSDNDVKNRWHSKTRSQKHKRNKTHHETSVDTTHLQGKKRAKSNSPNDTIAEALKHVHADDIYNLTMRNDDDTPKKAKLSANEISLCHELLKMQSTLIKTVNAENTTNEKCSGVDSLAAESIESSALISRDIDSLANIVAARKRSNGDLSIAKMIDSVGNRPAFEVPHQTISSDIRGCTEKCGDIGTVLWDGLSEWPTSGIRKPGDNDCLIGRGGGTNHHPGNIRWRLIVEEKKDDYKSSPRNGKPLIAMEIVRVWRDQRPPGRFLKLNEQTRLWDDIGDEDSRIKCSQALRERKETKLRLPTSETNQAVVNKTVNNFPRQCLSINDDHQQNPNSS</sequence>
<dbReference type="InterPro" id="IPR049227">
    <property type="entry name" value="DUF6824"/>
</dbReference>
<evidence type="ECO:0000313" key="4">
    <source>
        <dbReference type="EMBL" id="KAL3822168.1"/>
    </source>
</evidence>
<dbReference type="PROSITE" id="PS51294">
    <property type="entry name" value="HTH_MYB"/>
    <property type="match status" value="1"/>
</dbReference>
<reference evidence="4 5" key="1">
    <citation type="submission" date="2024-10" db="EMBL/GenBank/DDBJ databases">
        <title>Updated reference genomes for cyclostephanoid diatoms.</title>
        <authorList>
            <person name="Roberts W.R."/>
            <person name="Alverson A.J."/>
        </authorList>
    </citation>
    <scope>NUCLEOTIDE SEQUENCE [LARGE SCALE GENOMIC DNA]</scope>
    <source>
        <strain evidence="4 5">AJA228-03</strain>
    </source>
</reference>
<dbReference type="PROSITE" id="PS50090">
    <property type="entry name" value="MYB_LIKE"/>
    <property type="match status" value="2"/>
</dbReference>
<dbReference type="InterPro" id="IPR050560">
    <property type="entry name" value="MYB_TF"/>
</dbReference>
<evidence type="ECO:0000259" key="3">
    <source>
        <dbReference type="PROSITE" id="PS51294"/>
    </source>
</evidence>
<dbReference type="Pfam" id="PF20710">
    <property type="entry name" value="DUF6824"/>
    <property type="match status" value="1"/>
</dbReference>
<feature type="domain" description="Myb-like" evidence="2">
    <location>
        <begin position="12"/>
        <end position="77"/>
    </location>
</feature>
<feature type="domain" description="Myb-like" evidence="2">
    <location>
        <begin position="78"/>
        <end position="128"/>
    </location>
</feature>
<feature type="region of interest" description="Disordered" evidence="1">
    <location>
        <begin position="114"/>
        <end position="161"/>
    </location>
</feature>
<protein>
    <submittedName>
        <fullName evidence="4">Uncharacterized protein</fullName>
    </submittedName>
</protein>
<dbReference type="Gene3D" id="1.10.10.60">
    <property type="entry name" value="Homeodomain-like"/>
    <property type="match status" value="2"/>
</dbReference>
<evidence type="ECO:0000313" key="5">
    <source>
        <dbReference type="Proteomes" id="UP001530377"/>
    </source>
</evidence>
<comment type="caution">
    <text evidence="4">The sequence shown here is derived from an EMBL/GenBank/DDBJ whole genome shotgun (WGS) entry which is preliminary data.</text>
</comment>
<dbReference type="CDD" id="cd00167">
    <property type="entry name" value="SANT"/>
    <property type="match status" value="2"/>
</dbReference>
<dbReference type="InterPro" id="IPR017930">
    <property type="entry name" value="Myb_dom"/>
</dbReference>
<feature type="domain" description="HTH myb-type" evidence="3">
    <location>
        <begin position="78"/>
        <end position="132"/>
    </location>
</feature>